<comment type="caution">
    <text evidence="2">The sequence shown here is derived from an EMBL/GenBank/DDBJ whole genome shotgun (WGS) entry which is preliminary data.</text>
</comment>
<evidence type="ECO:0000256" key="1">
    <source>
        <dbReference type="SAM" id="MobiDB-lite"/>
    </source>
</evidence>
<dbReference type="Proteomes" id="UP000284767">
    <property type="component" value="Unassembled WGS sequence"/>
</dbReference>
<evidence type="ECO:0000313" key="2">
    <source>
        <dbReference type="EMBL" id="RPM02809.1"/>
    </source>
</evidence>
<name>A0A7M2ZK96_PSEAI</name>
<sequence>MDAKPAGRETQASFGCGTREGAAQYRVQRRGGHLLGTESGGKGRNEKAAPGKVPARPGPFGVVPSRTPQCNKCAADVKRPHWSRGAACCRAAVFPGRRKESVKGGRGRKAPRVRGL</sequence>
<accession>A0A7M2ZK96</accession>
<organism evidence="2 3">
    <name type="scientific">Pseudomonas aeruginosa</name>
    <dbReference type="NCBI Taxonomy" id="287"/>
    <lineage>
        <taxon>Bacteria</taxon>
        <taxon>Pseudomonadati</taxon>
        <taxon>Pseudomonadota</taxon>
        <taxon>Gammaproteobacteria</taxon>
        <taxon>Pseudomonadales</taxon>
        <taxon>Pseudomonadaceae</taxon>
        <taxon>Pseudomonas</taxon>
    </lineage>
</organism>
<proteinExistence type="predicted"/>
<gene>
    <name evidence="2" type="ORF">IPC1295_32415</name>
</gene>
<evidence type="ECO:0000313" key="3">
    <source>
        <dbReference type="Proteomes" id="UP000284767"/>
    </source>
</evidence>
<dbReference type="EMBL" id="NSNE01000036">
    <property type="protein sequence ID" value="RPM02809.1"/>
    <property type="molecule type" value="Genomic_DNA"/>
</dbReference>
<reference evidence="2 3" key="2">
    <citation type="submission" date="2019-01" db="EMBL/GenBank/DDBJ databases">
        <title>The Pseudomonas aeruginosa pan-genome provides new insights on its population structure, horizontal gene transfer and pathogenicity.</title>
        <authorList>
            <person name="Freschi L."/>
            <person name="Vincent A.T."/>
            <person name="Jeukens J."/>
            <person name="Emond-Rheault J.-G."/>
            <person name="Kukavica-Ibrulj I."/>
            <person name="Dupont M.-J."/>
            <person name="Charette S.J."/>
            <person name="Boyle B."/>
            <person name="Levesque R.C."/>
        </authorList>
    </citation>
    <scope>NUCLEOTIDE SEQUENCE [LARGE SCALE GENOMIC DNA]</scope>
    <source>
        <strain evidence="2 3">PA-W36</strain>
    </source>
</reference>
<protein>
    <submittedName>
        <fullName evidence="2">Uncharacterized protein</fullName>
    </submittedName>
</protein>
<feature type="region of interest" description="Disordered" evidence="1">
    <location>
        <begin position="1"/>
        <end position="63"/>
    </location>
</feature>
<dbReference type="AlphaFoldDB" id="A0A7M2ZK96"/>
<feature type="region of interest" description="Disordered" evidence="1">
    <location>
        <begin position="97"/>
        <end position="116"/>
    </location>
</feature>
<reference evidence="2 3" key="1">
    <citation type="submission" date="2017-08" db="EMBL/GenBank/DDBJ databases">
        <authorList>
            <person name="Feschi L."/>
            <person name="Jeukens J."/>
            <person name="Emond-Rheault J.-G."/>
            <person name="Kukavica-Ibrulj I."/>
            <person name="Boyle B."/>
            <person name="Levesque R.C."/>
        </authorList>
    </citation>
    <scope>NUCLEOTIDE SEQUENCE [LARGE SCALE GENOMIC DNA]</scope>
    <source>
        <strain evidence="2 3">PA-W36</strain>
    </source>
</reference>
<feature type="compositionally biased region" description="Basic residues" evidence="1">
    <location>
        <begin position="105"/>
        <end position="116"/>
    </location>
</feature>